<dbReference type="EMBL" id="CP000360">
    <property type="protein sequence ID" value="ABF43289.1"/>
    <property type="molecule type" value="Genomic_DNA"/>
</dbReference>
<dbReference type="GO" id="GO:0000155">
    <property type="term" value="F:phosphorelay sensor kinase activity"/>
    <property type="evidence" value="ECO:0007669"/>
    <property type="project" value="InterPro"/>
</dbReference>
<name>Q1IIL1_KORVE</name>
<keyword evidence="1 5" id="KW-0808">Transferase</keyword>
<evidence type="ECO:0000313" key="5">
    <source>
        <dbReference type="EMBL" id="ABF43289.1"/>
    </source>
</evidence>
<keyword evidence="6" id="KW-1185">Reference proteome</keyword>
<dbReference type="HOGENOM" id="CLU_563703_0_0_0"/>
<dbReference type="Gene3D" id="3.30.450.40">
    <property type="match status" value="1"/>
</dbReference>
<dbReference type="KEGG" id="aba:Acid345_4289"/>
<dbReference type="GO" id="GO:0016020">
    <property type="term" value="C:membrane"/>
    <property type="evidence" value="ECO:0007669"/>
    <property type="project" value="InterPro"/>
</dbReference>
<keyword evidence="2 5" id="KW-0418">Kinase</keyword>
<evidence type="ECO:0000256" key="3">
    <source>
        <dbReference type="ARBA" id="ARBA00023012"/>
    </source>
</evidence>
<evidence type="ECO:0000313" key="6">
    <source>
        <dbReference type="Proteomes" id="UP000002432"/>
    </source>
</evidence>
<dbReference type="PANTHER" id="PTHR24421">
    <property type="entry name" value="NITRATE/NITRITE SENSOR PROTEIN NARX-RELATED"/>
    <property type="match status" value="1"/>
</dbReference>
<dbReference type="SUPFAM" id="SSF55874">
    <property type="entry name" value="ATPase domain of HSP90 chaperone/DNA topoisomerase II/histidine kinase"/>
    <property type="match status" value="1"/>
</dbReference>
<dbReference type="InterPro" id="IPR050482">
    <property type="entry name" value="Sensor_HK_TwoCompSys"/>
</dbReference>
<dbReference type="AlphaFoldDB" id="Q1IIL1"/>
<gene>
    <name evidence="5" type="ordered locus">Acid345_4289</name>
</gene>
<evidence type="ECO:0000256" key="2">
    <source>
        <dbReference type="ARBA" id="ARBA00022777"/>
    </source>
</evidence>
<dbReference type="Gene3D" id="1.20.5.1930">
    <property type="match status" value="1"/>
</dbReference>
<dbReference type="OrthoDB" id="9797605at2"/>
<dbReference type="InterPro" id="IPR036890">
    <property type="entry name" value="HATPase_C_sf"/>
</dbReference>
<protein>
    <submittedName>
        <fullName evidence="5">GAF sensor signal transduction histidine kinase</fullName>
        <ecNumber evidence="5">2.7.13.3</ecNumber>
    </submittedName>
</protein>
<keyword evidence="3" id="KW-0902">Two-component regulatory system</keyword>
<dbReference type="InterPro" id="IPR003018">
    <property type="entry name" value="GAF"/>
</dbReference>
<dbReference type="InterPro" id="IPR005467">
    <property type="entry name" value="His_kinase_dom"/>
</dbReference>
<dbReference type="PROSITE" id="PS50109">
    <property type="entry name" value="HIS_KIN"/>
    <property type="match status" value="1"/>
</dbReference>
<dbReference type="Gene3D" id="3.30.565.10">
    <property type="entry name" value="Histidine kinase-like ATPase, C-terminal domain"/>
    <property type="match status" value="1"/>
</dbReference>
<dbReference type="eggNOG" id="COG2203">
    <property type="taxonomic scope" value="Bacteria"/>
</dbReference>
<dbReference type="EnsemblBacteria" id="ABF43289">
    <property type="protein sequence ID" value="ABF43289"/>
    <property type="gene ID" value="Acid345_4289"/>
</dbReference>
<sequence length="552" mass="60564">MPALLPIKESQRAVVNEVSKALQPHFSAIRTNWRNRMFAEFQLDGRAMAALERLTIGTGFRLFCHDNIHTFEENTSYYGKRLAKLQVDIRVVSQALDIYLELLDPYVHQMFEVERLGEVIAALDRFSSATYVAVSNAYFDAQKAEAATLLAVLDAELTAPNLSALLNRVLQVTTESFRASLGVILLRDADAPVLRARANVGFGDEIENLEIEFGHGFSGHIAQTGEPGILPDITESHGRLNPFCRDKAQALWGVPLKAGEKVIGVMLIGFAKPYVWLPTEHELLRAIADRSALAIQRAGMTEALREREARIAELSGYLLRAQEEERKRISRELHDETGQALMVIRLYLGMLEATVTTRTAKTKIHETLEVVDRTIEGIRRIIGRLSPLVLQELGLIAAIRKEAKDLAKSAGVKAKVSVGDNVGRLSPVTETAVYRVVQEALHNVAKHAHATTVTIQLRRDGGLVKLCIEDDGVGIKQSQKPNPGRRSFGLAGMRERITTLEGTLKVGPASRNDEGAGTRIEVTVPAASAGDWHDRGLTLVPGSGEVHAKGAN</sequence>
<dbReference type="GO" id="GO:0046983">
    <property type="term" value="F:protein dimerization activity"/>
    <property type="evidence" value="ECO:0007669"/>
    <property type="project" value="InterPro"/>
</dbReference>
<evidence type="ECO:0000256" key="1">
    <source>
        <dbReference type="ARBA" id="ARBA00022679"/>
    </source>
</evidence>
<dbReference type="CDD" id="cd16917">
    <property type="entry name" value="HATPase_UhpB-NarQ-NarX-like"/>
    <property type="match status" value="1"/>
</dbReference>
<organism evidence="5 6">
    <name type="scientific">Koribacter versatilis (strain Ellin345)</name>
    <dbReference type="NCBI Taxonomy" id="204669"/>
    <lineage>
        <taxon>Bacteria</taxon>
        <taxon>Pseudomonadati</taxon>
        <taxon>Acidobacteriota</taxon>
        <taxon>Terriglobia</taxon>
        <taxon>Terriglobales</taxon>
        <taxon>Candidatus Korobacteraceae</taxon>
        <taxon>Candidatus Korobacter</taxon>
    </lineage>
</organism>
<evidence type="ECO:0000259" key="4">
    <source>
        <dbReference type="PROSITE" id="PS50109"/>
    </source>
</evidence>
<dbReference type="InterPro" id="IPR029016">
    <property type="entry name" value="GAF-like_dom_sf"/>
</dbReference>
<dbReference type="Pfam" id="PF13185">
    <property type="entry name" value="GAF_2"/>
    <property type="match status" value="1"/>
</dbReference>
<dbReference type="RefSeq" id="WP_011525086.1">
    <property type="nucleotide sequence ID" value="NC_008009.1"/>
</dbReference>
<dbReference type="Pfam" id="PF02518">
    <property type="entry name" value="HATPase_c"/>
    <property type="match status" value="1"/>
</dbReference>
<dbReference type="InterPro" id="IPR003594">
    <property type="entry name" value="HATPase_dom"/>
</dbReference>
<reference evidence="5 6" key="1">
    <citation type="journal article" date="2009" name="Appl. Environ. Microbiol.">
        <title>Three genomes from the phylum Acidobacteria provide insight into the lifestyles of these microorganisms in soils.</title>
        <authorList>
            <person name="Ward N.L."/>
            <person name="Challacombe J.F."/>
            <person name="Janssen P.H."/>
            <person name="Henrissat B."/>
            <person name="Coutinho P.M."/>
            <person name="Wu M."/>
            <person name="Xie G."/>
            <person name="Haft D.H."/>
            <person name="Sait M."/>
            <person name="Badger J."/>
            <person name="Barabote R.D."/>
            <person name="Bradley B."/>
            <person name="Brettin T.S."/>
            <person name="Brinkac L.M."/>
            <person name="Bruce D."/>
            <person name="Creasy T."/>
            <person name="Daugherty S.C."/>
            <person name="Davidsen T.M."/>
            <person name="DeBoy R.T."/>
            <person name="Detter J.C."/>
            <person name="Dodson R.J."/>
            <person name="Durkin A.S."/>
            <person name="Ganapathy A."/>
            <person name="Gwinn-Giglio M."/>
            <person name="Han C.S."/>
            <person name="Khouri H."/>
            <person name="Kiss H."/>
            <person name="Kothari S.P."/>
            <person name="Madupu R."/>
            <person name="Nelson K.E."/>
            <person name="Nelson W.C."/>
            <person name="Paulsen I."/>
            <person name="Penn K."/>
            <person name="Ren Q."/>
            <person name="Rosovitz M.J."/>
            <person name="Selengut J.D."/>
            <person name="Shrivastava S."/>
            <person name="Sullivan S.A."/>
            <person name="Tapia R."/>
            <person name="Thompson L.S."/>
            <person name="Watkins K.L."/>
            <person name="Yang Q."/>
            <person name="Yu C."/>
            <person name="Zafar N."/>
            <person name="Zhou L."/>
            <person name="Kuske C.R."/>
        </authorList>
    </citation>
    <scope>NUCLEOTIDE SEQUENCE [LARGE SCALE GENOMIC DNA]</scope>
    <source>
        <strain evidence="5 6">Ellin345</strain>
    </source>
</reference>
<proteinExistence type="predicted"/>
<accession>Q1IIL1</accession>
<dbReference type="Proteomes" id="UP000002432">
    <property type="component" value="Chromosome"/>
</dbReference>
<dbReference type="STRING" id="204669.Acid345_4289"/>
<dbReference type="InterPro" id="IPR011712">
    <property type="entry name" value="Sig_transdc_His_kin_sub3_dim/P"/>
</dbReference>
<dbReference type="EC" id="2.7.13.3" evidence="5"/>
<dbReference type="Pfam" id="PF07730">
    <property type="entry name" value="HisKA_3"/>
    <property type="match status" value="1"/>
</dbReference>
<dbReference type="SMART" id="SM00065">
    <property type="entry name" value="GAF"/>
    <property type="match status" value="1"/>
</dbReference>
<feature type="domain" description="Histidine kinase" evidence="4">
    <location>
        <begin position="332"/>
        <end position="528"/>
    </location>
</feature>
<dbReference type="eggNOG" id="COG4585">
    <property type="taxonomic scope" value="Bacteria"/>
</dbReference>
<dbReference type="SUPFAM" id="SSF55781">
    <property type="entry name" value="GAF domain-like"/>
    <property type="match status" value="1"/>
</dbReference>
<dbReference type="SMART" id="SM00387">
    <property type="entry name" value="HATPase_c"/>
    <property type="match status" value="1"/>
</dbReference>
<dbReference type="PANTHER" id="PTHR24421:SF58">
    <property type="entry name" value="SIGNAL TRANSDUCTION HISTIDINE-PROTEIN KINASE_PHOSPHATASE UHPB"/>
    <property type="match status" value="1"/>
</dbReference>